<accession>A0A0F9XAH6</accession>
<comment type="caution">
    <text evidence="1">The sequence shown here is derived from an EMBL/GenBank/DDBJ whole genome shotgun (WGS) entry which is preliminary data.</text>
</comment>
<dbReference type="EMBL" id="LAZR01000067">
    <property type="protein sequence ID" value="KKN96016.1"/>
    <property type="molecule type" value="Genomic_DNA"/>
</dbReference>
<reference evidence="1" key="1">
    <citation type="journal article" date="2015" name="Nature">
        <title>Complex archaea that bridge the gap between prokaryotes and eukaryotes.</title>
        <authorList>
            <person name="Spang A."/>
            <person name="Saw J.H."/>
            <person name="Jorgensen S.L."/>
            <person name="Zaremba-Niedzwiedzka K."/>
            <person name="Martijn J."/>
            <person name="Lind A.E."/>
            <person name="van Eijk R."/>
            <person name="Schleper C."/>
            <person name="Guy L."/>
            <person name="Ettema T.J."/>
        </authorList>
    </citation>
    <scope>NUCLEOTIDE SEQUENCE</scope>
</reference>
<organism evidence="1">
    <name type="scientific">marine sediment metagenome</name>
    <dbReference type="NCBI Taxonomy" id="412755"/>
    <lineage>
        <taxon>unclassified sequences</taxon>
        <taxon>metagenomes</taxon>
        <taxon>ecological metagenomes</taxon>
    </lineage>
</organism>
<evidence type="ECO:0008006" key="2">
    <source>
        <dbReference type="Google" id="ProtNLM"/>
    </source>
</evidence>
<proteinExistence type="predicted"/>
<gene>
    <name evidence="1" type="ORF">LCGC14_0172520</name>
</gene>
<dbReference type="AlphaFoldDB" id="A0A0F9XAH6"/>
<name>A0A0F9XAH6_9ZZZZ</name>
<evidence type="ECO:0000313" key="1">
    <source>
        <dbReference type="EMBL" id="KKN96016.1"/>
    </source>
</evidence>
<protein>
    <recommendedName>
        <fullName evidence="2">Extradiol ring-cleavage dioxygenase class III enzyme subunit B domain-containing protein</fullName>
    </recommendedName>
</protein>
<sequence length="244" mass="26985">MLGAGVQQPATPKRLPALYLSCRGVPGESPRPLPLMARLIEASEDIRALVFITTNGESHATQLRCTRSDETLVVELQLLLEELGHAAAFHQSHDGLLTRLAAQLFVESPPCIVEVCLGSGMTAGQYRRLGESLCRWRERQVMLICVDQVPDDVDPQLYRSPYDPYWRGLLSQWVEERNWIEALSGSALCTTPSLSSSEQTLVSDNTLCLLHAAFGLGGLRAPERLFGFDLDDNQRALSGYGWMS</sequence>